<dbReference type="InterPro" id="IPR020422">
    <property type="entry name" value="TYR_PHOSPHATASE_DUAL_dom"/>
</dbReference>
<proteinExistence type="predicted"/>
<protein>
    <recommendedName>
        <fullName evidence="2">Tyrosine specific protein phosphatases domain-containing protein</fullName>
    </recommendedName>
</protein>
<keyword evidence="1" id="KW-0472">Membrane</keyword>
<dbReference type="OMA" id="CAQGHGR"/>
<organism evidence="4">
    <name type="scientific">Selaginella moellendorffii</name>
    <name type="common">Spikemoss</name>
    <dbReference type="NCBI Taxonomy" id="88036"/>
    <lineage>
        <taxon>Eukaryota</taxon>
        <taxon>Viridiplantae</taxon>
        <taxon>Streptophyta</taxon>
        <taxon>Embryophyta</taxon>
        <taxon>Tracheophyta</taxon>
        <taxon>Lycopodiopsida</taxon>
        <taxon>Selaginellales</taxon>
        <taxon>Selaginellaceae</taxon>
        <taxon>Selaginella</taxon>
    </lineage>
</organism>
<dbReference type="PANTHER" id="PTHR47216">
    <property type="match status" value="1"/>
</dbReference>
<dbReference type="KEGG" id="smo:SELMODRAFT_437707"/>
<sequence>MGISLAVGIPAALILAAGAALNGSIRHRIFLLPLLHTSLIGFTVALFSHPGINNPRILAKSLHGSFPLWSSLLFYPYLAGTRLYVRFRRRAGLEATYTEICDGLFVGAWPFQRDHIPPGNPAVVDCTNELPRTVGLELPYVCIPAWDTRSPSPEAIELAVRWALVKRSQNHPILIHCAKGHGRSVAVTCALLVALGVVGDWKEGESLIKRHRPRIRLNAAQRKSLQEWRGIILELVQQPLLLDAPGSPALQEIKRMKLESSLMPFPRLKRT</sequence>
<dbReference type="InParanoid" id="D8QP09"/>
<dbReference type="eggNOG" id="ENOG502QT3P">
    <property type="taxonomic scope" value="Eukaryota"/>
</dbReference>
<dbReference type="EMBL" id="GL377565">
    <property type="protein sequence ID" value="EFJ38199.1"/>
    <property type="molecule type" value="Genomic_DNA"/>
</dbReference>
<dbReference type="AlphaFoldDB" id="D8QP09"/>
<feature type="domain" description="Tyrosine specific protein phosphatases" evidence="2">
    <location>
        <begin position="154"/>
        <end position="223"/>
    </location>
</feature>
<dbReference type="STRING" id="88036.D8QP09"/>
<feature type="transmembrane region" description="Helical" evidence="1">
    <location>
        <begin position="68"/>
        <end position="85"/>
    </location>
</feature>
<dbReference type="SUPFAM" id="SSF52799">
    <property type="entry name" value="(Phosphotyrosine protein) phosphatases II"/>
    <property type="match status" value="1"/>
</dbReference>
<dbReference type="GO" id="GO:0016791">
    <property type="term" value="F:phosphatase activity"/>
    <property type="evidence" value="ECO:0007669"/>
    <property type="project" value="UniProtKB-ARBA"/>
</dbReference>
<dbReference type="InterPro" id="IPR000387">
    <property type="entry name" value="Tyr_Pase_dom"/>
</dbReference>
<feature type="transmembrane region" description="Helical" evidence="1">
    <location>
        <begin position="6"/>
        <end position="22"/>
    </location>
</feature>
<keyword evidence="1" id="KW-1133">Transmembrane helix</keyword>
<feature type="transmembrane region" description="Helical" evidence="1">
    <location>
        <begin position="29"/>
        <end position="48"/>
    </location>
</feature>
<evidence type="ECO:0000313" key="3">
    <source>
        <dbReference type="EMBL" id="EFJ38199.1"/>
    </source>
</evidence>
<gene>
    <name evidence="3" type="ORF">SELMODRAFT_437707</name>
</gene>
<dbReference type="InterPro" id="IPR000340">
    <property type="entry name" value="Dual-sp_phosphatase_cat-dom"/>
</dbReference>
<dbReference type="CDD" id="cd14527">
    <property type="entry name" value="DSP_bac"/>
    <property type="match status" value="1"/>
</dbReference>
<dbReference type="PROSITE" id="PS50056">
    <property type="entry name" value="TYR_PHOSPHATASE_2"/>
    <property type="match status" value="1"/>
</dbReference>
<dbReference type="Pfam" id="PF00782">
    <property type="entry name" value="DSPc"/>
    <property type="match status" value="1"/>
</dbReference>
<name>D8QP09_SELML</name>
<keyword evidence="1" id="KW-0812">Transmembrane</keyword>
<dbReference type="Gramene" id="EFJ38199">
    <property type="protein sequence ID" value="EFJ38199"/>
    <property type="gene ID" value="SELMODRAFT_437707"/>
</dbReference>
<dbReference type="Proteomes" id="UP000001514">
    <property type="component" value="Unassembled WGS sequence"/>
</dbReference>
<dbReference type="SMART" id="SM00195">
    <property type="entry name" value="DSPc"/>
    <property type="match status" value="1"/>
</dbReference>
<evidence type="ECO:0000259" key="2">
    <source>
        <dbReference type="PROSITE" id="PS50056"/>
    </source>
</evidence>
<evidence type="ECO:0000256" key="1">
    <source>
        <dbReference type="SAM" id="Phobius"/>
    </source>
</evidence>
<dbReference type="Gene3D" id="3.90.190.10">
    <property type="entry name" value="Protein tyrosine phosphatase superfamily"/>
    <property type="match status" value="1"/>
</dbReference>
<dbReference type="PANTHER" id="PTHR47216:SF4">
    <property type="entry name" value="OS01G0859400 PROTEIN"/>
    <property type="match status" value="1"/>
</dbReference>
<keyword evidence="4" id="KW-1185">Reference proteome</keyword>
<dbReference type="HOGENOM" id="CLU_061905_1_0_1"/>
<dbReference type="InterPro" id="IPR029021">
    <property type="entry name" value="Prot-tyrosine_phosphatase-like"/>
</dbReference>
<reference evidence="3 4" key="1">
    <citation type="journal article" date="2011" name="Science">
        <title>The Selaginella genome identifies genetic changes associated with the evolution of vascular plants.</title>
        <authorList>
            <person name="Banks J.A."/>
            <person name="Nishiyama T."/>
            <person name="Hasebe M."/>
            <person name="Bowman J.L."/>
            <person name="Gribskov M."/>
            <person name="dePamphilis C."/>
            <person name="Albert V.A."/>
            <person name="Aono N."/>
            <person name="Aoyama T."/>
            <person name="Ambrose B.A."/>
            <person name="Ashton N.W."/>
            <person name="Axtell M.J."/>
            <person name="Barker E."/>
            <person name="Barker M.S."/>
            <person name="Bennetzen J.L."/>
            <person name="Bonawitz N.D."/>
            <person name="Chapple C."/>
            <person name="Cheng C."/>
            <person name="Correa L.G."/>
            <person name="Dacre M."/>
            <person name="DeBarry J."/>
            <person name="Dreyer I."/>
            <person name="Elias M."/>
            <person name="Engstrom E.M."/>
            <person name="Estelle M."/>
            <person name="Feng L."/>
            <person name="Finet C."/>
            <person name="Floyd S.K."/>
            <person name="Frommer W.B."/>
            <person name="Fujita T."/>
            <person name="Gramzow L."/>
            <person name="Gutensohn M."/>
            <person name="Harholt J."/>
            <person name="Hattori M."/>
            <person name="Heyl A."/>
            <person name="Hirai T."/>
            <person name="Hiwatashi Y."/>
            <person name="Ishikawa M."/>
            <person name="Iwata M."/>
            <person name="Karol K.G."/>
            <person name="Koehler B."/>
            <person name="Kolukisaoglu U."/>
            <person name="Kubo M."/>
            <person name="Kurata T."/>
            <person name="Lalonde S."/>
            <person name="Li K."/>
            <person name="Li Y."/>
            <person name="Litt A."/>
            <person name="Lyons E."/>
            <person name="Manning G."/>
            <person name="Maruyama T."/>
            <person name="Michael T.P."/>
            <person name="Mikami K."/>
            <person name="Miyazaki S."/>
            <person name="Morinaga S."/>
            <person name="Murata T."/>
            <person name="Mueller-Roeber B."/>
            <person name="Nelson D.R."/>
            <person name="Obara M."/>
            <person name="Oguri Y."/>
            <person name="Olmstead R.G."/>
            <person name="Onodera N."/>
            <person name="Petersen B.L."/>
            <person name="Pils B."/>
            <person name="Prigge M."/>
            <person name="Rensing S.A."/>
            <person name="Riano-Pachon D.M."/>
            <person name="Roberts A.W."/>
            <person name="Sato Y."/>
            <person name="Scheller H.V."/>
            <person name="Schulz B."/>
            <person name="Schulz C."/>
            <person name="Shakirov E.V."/>
            <person name="Shibagaki N."/>
            <person name="Shinohara N."/>
            <person name="Shippen D.E."/>
            <person name="Soerensen I."/>
            <person name="Sotooka R."/>
            <person name="Sugimoto N."/>
            <person name="Sugita M."/>
            <person name="Sumikawa N."/>
            <person name="Tanurdzic M."/>
            <person name="Theissen G."/>
            <person name="Ulvskov P."/>
            <person name="Wakazuki S."/>
            <person name="Weng J.K."/>
            <person name="Willats W.W."/>
            <person name="Wipf D."/>
            <person name="Wolf P.G."/>
            <person name="Yang L."/>
            <person name="Zimmer A.D."/>
            <person name="Zhu Q."/>
            <person name="Mitros T."/>
            <person name="Hellsten U."/>
            <person name="Loque D."/>
            <person name="Otillar R."/>
            <person name="Salamov A."/>
            <person name="Schmutz J."/>
            <person name="Shapiro H."/>
            <person name="Lindquist E."/>
            <person name="Lucas S."/>
            <person name="Rokhsar D."/>
            <person name="Grigoriev I.V."/>
        </authorList>
    </citation>
    <scope>NUCLEOTIDE SEQUENCE [LARGE SCALE GENOMIC DNA]</scope>
</reference>
<evidence type="ECO:0000313" key="4">
    <source>
        <dbReference type="Proteomes" id="UP000001514"/>
    </source>
</evidence>
<accession>D8QP09</accession>